<dbReference type="Gene3D" id="2.70.70.10">
    <property type="entry name" value="Glucose Permease (Domain IIA)"/>
    <property type="match status" value="1"/>
</dbReference>
<evidence type="ECO:0000313" key="5">
    <source>
        <dbReference type="Proteomes" id="UP000468901"/>
    </source>
</evidence>
<gene>
    <name evidence="4" type="ORF">F2P47_11200</name>
</gene>
<dbReference type="InterPro" id="IPR018392">
    <property type="entry name" value="LysM"/>
</dbReference>
<dbReference type="Pfam" id="PF01476">
    <property type="entry name" value="LysM"/>
    <property type="match status" value="2"/>
</dbReference>
<dbReference type="CDD" id="cd00118">
    <property type="entry name" value="LysM"/>
    <property type="match status" value="2"/>
</dbReference>
<dbReference type="SUPFAM" id="SSF54106">
    <property type="entry name" value="LysM domain"/>
    <property type="match status" value="1"/>
</dbReference>
<feature type="domain" description="LysM" evidence="3">
    <location>
        <begin position="97"/>
        <end position="141"/>
    </location>
</feature>
<dbReference type="SMART" id="SM00257">
    <property type="entry name" value="LysM"/>
    <property type="match status" value="2"/>
</dbReference>
<dbReference type="AlphaFoldDB" id="A0A6N6VM98"/>
<evidence type="ECO:0000313" key="4">
    <source>
        <dbReference type="EMBL" id="KAB7739753.1"/>
    </source>
</evidence>
<comment type="similarity">
    <text evidence="1">Belongs to the E.coli NlpD/Haemophilus LppB family.</text>
</comment>
<evidence type="ECO:0000259" key="3">
    <source>
        <dbReference type="PROSITE" id="PS51782"/>
    </source>
</evidence>
<dbReference type="InterPro" id="IPR011055">
    <property type="entry name" value="Dup_hybrid_motif"/>
</dbReference>
<feature type="domain" description="LysM" evidence="3">
    <location>
        <begin position="49"/>
        <end position="93"/>
    </location>
</feature>
<name>A0A6N6VM98_9HYPH</name>
<dbReference type="GO" id="GO:0004222">
    <property type="term" value="F:metalloendopeptidase activity"/>
    <property type="evidence" value="ECO:0007669"/>
    <property type="project" value="TreeGrafter"/>
</dbReference>
<dbReference type="PROSITE" id="PS51782">
    <property type="entry name" value="LYSM"/>
    <property type="match status" value="2"/>
</dbReference>
<comment type="caution">
    <text evidence="4">The sequence shown here is derived from an EMBL/GenBank/DDBJ whole genome shotgun (WGS) entry which is preliminary data.</text>
</comment>
<evidence type="ECO:0000256" key="1">
    <source>
        <dbReference type="ARBA" id="ARBA00038420"/>
    </source>
</evidence>
<dbReference type="Gene3D" id="3.10.350.10">
    <property type="entry name" value="LysM domain"/>
    <property type="match status" value="2"/>
</dbReference>
<dbReference type="InterPro" id="IPR036779">
    <property type="entry name" value="LysM_dom_sf"/>
</dbReference>
<dbReference type="Pfam" id="PF01551">
    <property type="entry name" value="Peptidase_M23"/>
    <property type="match status" value="1"/>
</dbReference>
<accession>A0A6N6VM98</accession>
<organism evidence="4 5">
    <name type="scientific">Parvibaculum sedimenti</name>
    <dbReference type="NCBI Taxonomy" id="2608632"/>
    <lineage>
        <taxon>Bacteria</taxon>
        <taxon>Pseudomonadati</taxon>
        <taxon>Pseudomonadota</taxon>
        <taxon>Alphaproteobacteria</taxon>
        <taxon>Hyphomicrobiales</taxon>
        <taxon>Parvibaculaceae</taxon>
        <taxon>Parvibaculum</taxon>
    </lineage>
</organism>
<sequence length="321" mass="33793">MAARFIGVVVLSLVLAGCVSEKPWWEGGRSNAHGGSVDATPLAPPGRGGTYVVRSGDTLFKVSRDRAVPIRSLIDANNLEPPYALRTGQRLVIPGGRYHVVQKGDTVYSISRTYGVDMATLTSTNHITPPYHIWLGQRLQLPSKVSRQVASRDSDTPAPTPAHSTSSRAVATPAPRGNTVVASVQPKAPLPTPPNPAGDFIWPVKGPIISSYGPKEGGLHNDGINIAAPVGTPVKAAQSGVVAYAGNELKGYGNLLLVRHANGWMTAYAHNSKLLVKRGDTVTRGQTISLSGSSGSVTSPQVHFEIRKGSKAVDPRGVIEG</sequence>
<reference evidence="4 5" key="1">
    <citation type="submission" date="2019-09" db="EMBL/GenBank/DDBJ databases">
        <title>Parvibaculum sedimenti sp. nov., isolated from sediment.</title>
        <authorList>
            <person name="Wang Y."/>
        </authorList>
    </citation>
    <scope>NUCLEOTIDE SEQUENCE [LARGE SCALE GENOMIC DNA]</scope>
    <source>
        <strain evidence="4 5">HXT-9</strain>
    </source>
</reference>
<proteinExistence type="inferred from homology"/>
<dbReference type="InterPro" id="IPR016047">
    <property type="entry name" value="M23ase_b-sheet_dom"/>
</dbReference>
<dbReference type="PANTHER" id="PTHR21666">
    <property type="entry name" value="PEPTIDASE-RELATED"/>
    <property type="match status" value="1"/>
</dbReference>
<dbReference type="PANTHER" id="PTHR21666:SF263">
    <property type="entry name" value="MUREIN HYDROLASE ACTIVATOR NLPD"/>
    <property type="match status" value="1"/>
</dbReference>
<protein>
    <submittedName>
        <fullName evidence="4">Peptidoglycan DD-metalloendopeptidase family protein</fullName>
    </submittedName>
</protein>
<dbReference type="PROSITE" id="PS51257">
    <property type="entry name" value="PROKAR_LIPOPROTEIN"/>
    <property type="match status" value="1"/>
</dbReference>
<dbReference type="SUPFAM" id="SSF51261">
    <property type="entry name" value="Duplicated hybrid motif"/>
    <property type="match status" value="1"/>
</dbReference>
<dbReference type="InterPro" id="IPR050570">
    <property type="entry name" value="Cell_wall_metabolism_enzyme"/>
</dbReference>
<dbReference type="EMBL" id="WESC01000009">
    <property type="protein sequence ID" value="KAB7739753.1"/>
    <property type="molecule type" value="Genomic_DNA"/>
</dbReference>
<dbReference type="CDD" id="cd12797">
    <property type="entry name" value="M23_peptidase"/>
    <property type="match status" value="1"/>
</dbReference>
<keyword evidence="5" id="KW-1185">Reference proteome</keyword>
<feature type="region of interest" description="Disordered" evidence="2">
    <location>
        <begin position="145"/>
        <end position="178"/>
    </location>
</feature>
<dbReference type="Proteomes" id="UP000468901">
    <property type="component" value="Unassembled WGS sequence"/>
</dbReference>
<evidence type="ECO:0000256" key="2">
    <source>
        <dbReference type="SAM" id="MobiDB-lite"/>
    </source>
</evidence>